<comment type="caution">
    <text evidence="2">The sequence shown here is derived from an EMBL/GenBank/DDBJ whole genome shotgun (WGS) entry which is preliminary data.</text>
</comment>
<comment type="similarity">
    <text evidence="1">Belongs to the UPF0065 (bug) family.</text>
</comment>
<dbReference type="OrthoDB" id="9780943at2"/>
<accession>A0A4R4SEY4</accession>
<reference evidence="2 3" key="1">
    <citation type="submission" date="2019-03" db="EMBL/GenBank/DDBJ databases">
        <title>Draft genome sequences of novel Actinobacteria.</title>
        <authorList>
            <person name="Sahin N."/>
            <person name="Ay H."/>
            <person name="Saygin H."/>
        </authorList>
    </citation>
    <scope>NUCLEOTIDE SEQUENCE [LARGE SCALE GENOMIC DNA]</scope>
    <source>
        <strain evidence="2 3">DSM 41900</strain>
    </source>
</reference>
<dbReference type="SUPFAM" id="SSF53850">
    <property type="entry name" value="Periplasmic binding protein-like II"/>
    <property type="match status" value="1"/>
</dbReference>
<dbReference type="Proteomes" id="UP000295345">
    <property type="component" value="Unassembled WGS sequence"/>
</dbReference>
<name>A0A4R4SEY4_9ACTN</name>
<dbReference type="PANTHER" id="PTHR42928:SF3">
    <property type="entry name" value="UPF0065 PROTEIN YFLP"/>
    <property type="match status" value="1"/>
</dbReference>
<dbReference type="InterPro" id="IPR005064">
    <property type="entry name" value="BUG"/>
</dbReference>
<dbReference type="InterPro" id="IPR042100">
    <property type="entry name" value="Bug_dom1"/>
</dbReference>
<feature type="non-terminal residue" evidence="2">
    <location>
        <position position="261"/>
    </location>
</feature>
<dbReference type="AlphaFoldDB" id="A0A4R4SEY4"/>
<dbReference type="Pfam" id="PF03401">
    <property type="entry name" value="TctC"/>
    <property type="match status" value="1"/>
</dbReference>
<evidence type="ECO:0000313" key="2">
    <source>
        <dbReference type="EMBL" id="TDC61871.1"/>
    </source>
</evidence>
<sequence>MLPNRARVTGLLAIPALLLTGGCLGEPASTRLRVIVPTEAGGGYDFTARTLAITLRETGLAGEVEVFNLTGGMGTVALTRLVHESGNDGLLLQMGLGLVGSLHTGSAPVRIDDATPLARLVDEPGTIVVADASPYRSFEDLLDDWRRGRLTAGIGSLPGGPDYLALMMTAEAVGIRPSEVTFDYYDGGGGLLAALLGGRADVIVSGLGELRHAVAAGELRVLAVTGSERVAGIDAPTLRECGYDVEMTNWRGLLAPPDLAP</sequence>
<evidence type="ECO:0000313" key="3">
    <source>
        <dbReference type="Proteomes" id="UP000295345"/>
    </source>
</evidence>
<dbReference type="Gene3D" id="3.40.190.150">
    <property type="entry name" value="Bordetella uptake gene, domain 1"/>
    <property type="match status" value="1"/>
</dbReference>
<dbReference type="Gene3D" id="3.40.190.10">
    <property type="entry name" value="Periplasmic binding protein-like II"/>
    <property type="match status" value="1"/>
</dbReference>
<keyword evidence="3" id="KW-1185">Reference proteome</keyword>
<organism evidence="2 3">
    <name type="scientific">Streptomyces hainanensis</name>
    <dbReference type="NCBI Taxonomy" id="402648"/>
    <lineage>
        <taxon>Bacteria</taxon>
        <taxon>Bacillati</taxon>
        <taxon>Actinomycetota</taxon>
        <taxon>Actinomycetes</taxon>
        <taxon>Kitasatosporales</taxon>
        <taxon>Streptomycetaceae</taxon>
        <taxon>Streptomyces</taxon>
    </lineage>
</organism>
<dbReference type="EMBL" id="SMKI01000710">
    <property type="protein sequence ID" value="TDC61871.1"/>
    <property type="molecule type" value="Genomic_DNA"/>
</dbReference>
<proteinExistence type="inferred from homology"/>
<gene>
    <name evidence="2" type="ORF">E1283_35010</name>
</gene>
<protein>
    <submittedName>
        <fullName evidence="2">Tripartite tricarboxylate transporter substrate binding protein</fullName>
    </submittedName>
</protein>
<dbReference type="PANTHER" id="PTHR42928">
    <property type="entry name" value="TRICARBOXYLATE-BINDING PROTEIN"/>
    <property type="match status" value="1"/>
</dbReference>
<dbReference type="PROSITE" id="PS51257">
    <property type="entry name" value="PROKAR_LIPOPROTEIN"/>
    <property type="match status" value="1"/>
</dbReference>
<evidence type="ECO:0000256" key="1">
    <source>
        <dbReference type="ARBA" id="ARBA00006987"/>
    </source>
</evidence>